<organism evidence="1 2">
    <name type="scientific">Rangifer tarandus platyrhynchus</name>
    <name type="common">Svalbard reindeer</name>
    <dbReference type="NCBI Taxonomy" id="3082113"/>
    <lineage>
        <taxon>Eukaryota</taxon>
        <taxon>Metazoa</taxon>
        <taxon>Chordata</taxon>
        <taxon>Craniata</taxon>
        <taxon>Vertebrata</taxon>
        <taxon>Euteleostomi</taxon>
        <taxon>Mammalia</taxon>
        <taxon>Eutheria</taxon>
        <taxon>Laurasiatheria</taxon>
        <taxon>Artiodactyla</taxon>
        <taxon>Ruminantia</taxon>
        <taxon>Pecora</taxon>
        <taxon>Cervidae</taxon>
        <taxon>Odocoileinae</taxon>
        <taxon>Rangifer</taxon>
    </lineage>
</organism>
<sequence>MERCEAAAPPRDPDPCVLPAPPRSVPDTWALSLCALPYLETRRSRWKSDFSSLLAVWINFCSKEEMMSELKMNNSHCHASLETKLNCHYNQESSTKISLGQEDSLEEENGNALQYSCLKNSMDKRSPAGYSP</sequence>
<protein>
    <submittedName>
        <fullName evidence="1">Uncharacterized protein</fullName>
    </submittedName>
</protein>
<evidence type="ECO:0000313" key="2">
    <source>
        <dbReference type="Proteomes" id="UP001162501"/>
    </source>
</evidence>
<proteinExistence type="predicted"/>
<dbReference type="EMBL" id="OX596096">
    <property type="protein sequence ID" value="CAM9557196.1"/>
    <property type="molecule type" value="Genomic_DNA"/>
</dbReference>
<dbReference type="Proteomes" id="UP001162501">
    <property type="component" value="Chromosome 12"/>
</dbReference>
<gene>
    <name evidence="1" type="ORF">MRATA1EN22A_LOCUS4202</name>
</gene>
<evidence type="ECO:0000313" key="1">
    <source>
        <dbReference type="EMBL" id="CAM9557196.1"/>
    </source>
</evidence>
<name>A0AC59YBL7_RANTA</name>
<reference evidence="1" key="2">
    <citation type="submission" date="2025-03" db="EMBL/GenBank/DDBJ databases">
        <authorList>
            <consortium name="ELIXIR-Norway"/>
            <consortium name="Elixir Norway"/>
        </authorList>
    </citation>
    <scope>NUCLEOTIDE SEQUENCE</scope>
</reference>
<reference evidence="1" key="1">
    <citation type="submission" date="2023-05" db="EMBL/GenBank/DDBJ databases">
        <authorList>
            <consortium name="ELIXIR-Norway"/>
        </authorList>
    </citation>
    <scope>NUCLEOTIDE SEQUENCE</scope>
</reference>
<accession>A0AC59YBL7</accession>